<accession>A0A850QBD6</accession>
<keyword evidence="4" id="KW-1185">Reference proteome</keyword>
<evidence type="ECO:0000313" key="3">
    <source>
        <dbReference type="EMBL" id="NVO77682.1"/>
    </source>
</evidence>
<feature type="chain" id="PRO_5032716505" description="Ig-like domain-containing protein" evidence="1">
    <location>
        <begin position="19"/>
        <end position="461"/>
    </location>
</feature>
<name>A0A850QBD6_9BURK</name>
<gene>
    <name evidence="3" type="ORF">HV832_07535</name>
</gene>
<feature type="signal peptide" evidence="1">
    <location>
        <begin position="1"/>
        <end position="18"/>
    </location>
</feature>
<dbReference type="EMBL" id="JABXYJ010000004">
    <property type="protein sequence ID" value="NVO77682.1"/>
    <property type="molecule type" value="Genomic_DNA"/>
</dbReference>
<evidence type="ECO:0000313" key="4">
    <source>
        <dbReference type="Proteomes" id="UP000588051"/>
    </source>
</evidence>
<feature type="domain" description="Ig-like" evidence="2">
    <location>
        <begin position="149"/>
        <end position="241"/>
    </location>
</feature>
<comment type="caution">
    <text evidence="3">The sequence shown here is derived from an EMBL/GenBank/DDBJ whole genome shotgun (WGS) entry which is preliminary data.</text>
</comment>
<dbReference type="Gene3D" id="2.60.40.10">
    <property type="entry name" value="Immunoglobulins"/>
    <property type="match status" value="1"/>
</dbReference>
<dbReference type="RefSeq" id="WP_176802962.1">
    <property type="nucleotide sequence ID" value="NZ_JABXYJ010000004.1"/>
</dbReference>
<organism evidence="3 4">
    <name type="scientific">Undibacterium oligocarboniphilum</name>
    <dbReference type="NCBI Taxonomy" id="666702"/>
    <lineage>
        <taxon>Bacteria</taxon>
        <taxon>Pseudomonadati</taxon>
        <taxon>Pseudomonadota</taxon>
        <taxon>Betaproteobacteria</taxon>
        <taxon>Burkholderiales</taxon>
        <taxon>Oxalobacteraceae</taxon>
        <taxon>Undibacterium</taxon>
    </lineage>
</organism>
<dbReference type="PROSITE" id="PS51257">
    <property type="entry name" value="PROKAR_LIPOPROTEIN"/>
    <property type="match status" value="1"/>
</dbReference>
<protein>
    <recommendedName>
        <fullName evidence="2">Ig-like domain-containing protein</fullName>
    </recommendedName>
</protein>
<dbReference type="Proteomes" id="UP000588051">
    <property type="component" value="Unassembled WGS sequence"/>
</dbReference>
<dbReference type="InterPro" id="IPR013783">
    <property type="entry name" value="Ig-like_fold"/>
</dbReference>
<dbReference type="PROSITE" id="PS50835">
    <property type="entry name" value="IG_LIKE"/>
    <property type="match status" value="1"/>
</dbReference>
<dbReference type="InterPro" id="IPR007110">
    <property type="entry name" value="Ig-like_dom"/>
</dbReference>
<proteinExistence type="predicted"/>
<dbReference type="Gene3D" id="2.60.40.4140">
    <property type="match status" value="1"/>
</dbReference>
<keyword evidence="1" id="KW-0732">Signal</keyword>
<evidence type="ECO:0000259" key="2">
    <source>
        <dbReference type="PROSITE" id="PS50835"/>
    </source>
</evidence>
<reference evidence="3 4" key="1">
    <citation type="submission" date="2020-06" db="EMBL/GenBank/DDBJ databases">
        <authorList>
            <person name="Qiu C."/>
            <person name="Liu Z."/>
        </authorList>
    </citation>
    <scope>NUCLEOTIDE SEQUENCE [LARGE SCALE GENOMIC DNA]</scope>
    <source>
        <strain evidence="3 4">EM 1</strain>
    </source>
</reference>
<sequence length="461" mass="46930">MYSEIRFTLLAAASLLLAACGGGGSSSSGSAASPVIVSVPAPSTVSSGDALSFTGQANSSAGQITKMYWQIDTLTLGANALTSVTNADCKSTTTSGNTVNCVLQVTPPAKLTADYTYKLSFFAVDAKGNTSSSSTTLQVLQSASVTNNPTVQVGADATVTSGDKVSLTCSGSGGTPATTGDAYSYQWVVNDAAGLTISLAGTTGAANSFVAPVVKTATTVKLQCRVTDDKQKTGTAIQKITINPVVKPTVVPISYSGGTVQPGAAVSLDGSKTVMYDANGNLTSGTIYYLWQFKSGPASALPLQVYNATSSVASVVFPSVVTTTSMYVFTLNASTAPIAADGTSADPVKQRDVVFVVSPLPPITLTSYNLVQVVQSGASVQLKAETPNYTGSAPLYFSWTQTSLPAVALVGTNSQIAGFIAPTVTVATTLTFRVSADYQPITVANPGSASVDLLVQVLPKS</sequence>
<dbReference type="AlphaFoldDB" id="A0A850QBD6"/>
<evidence type="ECO:0000256" key="1">
    <source>
        <dbReference type="SAM" id="SignalP"/>
    </source>
</evidence>